<organism evidence="1 2">
    <name type="scientific">Limosa lapponica baueri</name>
    <dbReference type="NCBI Taxonomy" id="1758121"/>
    <lineage>
        <taxon>Eukaryota</taxon>
        <taxon>Metazoa</taxon>
        <taxon>Chordata</taxon>
        <taxon>Craniata</taxon>
        <taxon>Vertebrata</taxon>
        <taxon>Euteleostomi</taxon>
        <taxon>Archelosauria</taxon>
        <taxon>Archosauria</taxon>
        <taxon>Dinosauria</taxon>
        <taxon>Saurischia</taxon>
        <taxon>Theropoda</taxon>
        <taxon>Coelurosauria</taxon>
        <taxon>Aves</taxon>
        <taxon>Neognathae</taxon>
        <taxon>Neoaves</taxon>
        <taxon>Charadriiformes</taxon>
        <taxon>Scolopacidae</taxon>
        <taxon>Limosa</taxon>
    </lineage>
</organism>
<reference evidence="2" key="1">
    <citation type="submission" date="2017-11" db="EMBL/GenBank/DDBJ databases">
        <authorList>
            <person name="Lima N.C."/>
            <person name="Parody-Merino A.M."/>
            <person name="Battley P.F."/>
            <person name="Fidler A.E."/>
            <person name="Prosdocimi F."/>
        </authorList>
    </citation>
    <scope>NUCLEOTIDE SEQUENCE [LARGE SCALE GENOMIC DNA]</scope>
</reference>
<sequence length="277" mass="30971">MEWSYESVMNGWTGWCWVMDWEGQASAKLDSPSIAVRNLYDKHGFVMRRGYYIKSTFSAASRFLNHSFRDFSIKAYTGEEMIKKEVGSLLKLTASSGQSPSHGLEICRVENTESDWYEDDVFLCGGENVVVLVFLVRANPGKGFGHLGLKVVELKPVSVTPRAHLPVALLFGMQVSYTSGVSILHEGFALQSAVRSMSFTGAQEGTTSTLKPLCREKYKRDNKSCKAIIYVQADMLQKHDKEKKHVIYTEGNSAFQESREASAYASQSEDFASNLIL</sequence>
<protein>
    <submittedName>
        <fullName evidence="1">Uncharacterized protein</fullName>
    </submittedName>
</protein>
<keyword evidence="2" id="KW-1185">Reference proteome</keyword>
<accession>A0A2I0UDJ5</accession>
<reference evidence="2" key="2">
    <citation type="submission" date="2017-12" db="EMBL/GenBank/DDBJ databases">
        <title>Genome sequence of the Bar-tailed Godwit (Limosa lapponica baueri).</title>
        <authorList>
            <person name="Lima N.C.B."/>
            <person name="Parody-Merino A.M."/>
            <person name="Battley P.F."/>
            <person name="Fidler A.E."/>
            <person name="Prosdocimi F."/>
        </authorList>
    </citation>
    <scope>NUCLEOTIDE SEQUENCE [LARGE SCALE GENOMIC DNA]</scope>
</reference>
<name>A0A2I0UDJ5_LIMLA</name>
<proteinExistence type="predicted"/>
<evidence type="ECO:0000313" key="2">
    <source>
        <dbReference type="Proteomes" id="UP000233556"/>
    </source>
</evidence>
<evidence type="ECO:0000313" key="1">
    <source>
        <dbReference type="EMBL" id="PKU44126.1"/>
    </source>
</evidence>
<gene>
    <name evidence="1" type="ORF">llap_5574</name>
</gene>
<dbReference type="OrthoDB" id="10659972at2759"/>
<dbReference type="Proteomes" id="UP000233556">
    <property type="component" value="Unassembled WGS sequence"/>
</dbReference>
<dbReference type="AlphaFoldDB" id="A0A2I0UDJ5"/>
<dbReference type="EMBL" id="KZ505848">
    <property type="protein sequence ID" value="PKU44126.1"/>
    <property type="molecule type" value="Genomic_DNA"/>
</dbReference>